<keyword evidence="2" id="KW-0349">Heme</keyword>
<evidence type="ECO:0000256" key="4">
    <source>
        <dbReference type="ARBA" id="ARBA00023004"/>
    </source>
</evidence>
<dbReference type="InterPro" id="IPR001486">
    <property type="entry name" value="Hemoglobin_trunc"/>
</dbReference>
<dbReference type="GO" id="GO:0020037">
    <property type="term" value="F:heme binding"/>
    <property type="evidence" value="ECO:0007669"/>
    <property type="project" value="InterPro"/>
</dbReference>
<keyword evidence="1" id="KW-0813">Transport</keyword>
<gene>
    <name evidence="5" type="ORF">DF286_03645</name>
</gene>
<evidence type="ECO:0000256" key="2">
    <source>
        <dbReference type="ARBA" id="ARBA00022617"/>
    </source>
</evidence>
<dbReference type="Pfam" id="PF01152">
    <property type="entry name" value="Bac_globin"/>
    <property type="match status" value="1"/>
</dbReference>
<accession>A0A2U2J154</accession>
<keyword evidence="6" id="KW-1185">Reference proteome</keyword>
<dbReference type="InterPro" id="IPR009050">
    <property type="entry name" value="Globin-like_sf"/>
</dbReference>
<evidence type="ECO:0000313" key="6">
    <source>
        <dbReference type="Proteomes" id="UP000245916"/>
    </source>
</evidence>
<dbReference type="GO" id="GO:0019825">
    <property type="term" value="F:oxygen binding"/>
    <property type="evidence" value="ECO:0007669"/>
    <property type="project" value="InterPro"/>
</dbReference>
<dbReference type="InterPro" id="IPR012292">
    <property type="entry name" value="Globin/Proto"/>
</dbReference>
<comment type="caution">
    <text evidence="5">The sequence shown here is derived from an EMBL/GenBank/DDBJ whole genome shotgun (WGS) entry which is preliminary data.</text>
</comment>
<dbReference type="CDD" id="cd08916">
    <property type="entry name" value="TrHb3_P"/>
    <property type="match status" value="1"/>
</dbReference>
<dbReference type="SUPFAM" id="SSF46458">
    <property type="entry name" value="Globin-like"/>
    <property type="match status" value="1"/>
</dbReference>
<dbReference type="Gene3D" id="1.10.490.10">
    <property type="entry name" value="Globins"/>
    <property type="match status" value="1"/>
</dbReference>
<dbReference type="Proteomes" id="UP000245916">
    <property type="component" value="Unassembled WGS sequence"/>
</dbReference>
<evidence type="ECO:0000256" key="1">
    <source>
        <dbReference type="ARBA" id="ARBA00022448"/>
    </source>
</evidence>
<evidence type="ECO:0000313" key="5">
    <source>
        <dbReference type="EMBL" id="PWG02062.1"/>
    </source>
</evidence>
<dbReference type="EMBL" id="QFFF01000001">
    <property type="protein sequence ID" value="PWG02062.1"/>
    <property type="molecule type" value="Genomic_DNA"/>
</dbReference>
<keyword evidence="3" id="KW-0479">Metal-binding</keyword>
<keyword evidence="4" id="KW-0408">Iron</keyword>
<reference evidence="5 6" key="1">
    <citation type="submission" date="2018-05" db="EMBL/GenBank/DDBJ databases">
        <title>Genome of Sphingosinicella humi QZX222.</title>
        <authorList>
            <person name="Qiao Z."/>
            <person name="Wang G."/>
        </authorList>
    </citation>
    <scope>NUCLEOTIDE SEQUENCE [LARGE SCALE GENOMIC DNA]</scope>
    <source>
        <strain evidence="5 6">QZX222</strain>
    </source>
</reference>
<dbReference type="AlphaFoldDB" id="A0A2U2J154"/>
<dbReference type="GO" id="GO:0046872">
    <property type="term" value="F:metal ion binding"/>
    <property type="evidence" value="ECO:0007669"/>
    <property type="project" value="UniProtKB-KW"/>
</dbReference>
<name>A0A2U2J154_9SPHN</name>
<proteinExistence type="predicted"/>
<organism evidence="5 6">
    <name type="scientific">Allosphingosinicella humi</name>
    <dbReference type="NCBI Taxonomy" id="2068657"/>
    <lineage>
        <taxon>Bacteria</taxon>
        <taxon>Pseudomonadati</taxon>
        <taxon>Pseudomonadota</taxon>
        <taxon>Alphaproteobacteria</taxon>
        <taxon>Sphingomonadales</taxon>
        <taxon>Sphingomonadaceae</taxon>
        <taxon>Allosphingosinicella</taxon>
    </lineage>
</organism>
<evidence type="ECO:0000256" key="3">
    <source>
        <dbReference type="ARBA" id="ARBA00022723"/>
    </source>
</evidence>
<dbReference type="RefSeq" id="WP_109270202.1">
    <property type="nucleotide sequence ID" value="NZ_QFFF01000001.1"/>
</dbReference>
<sequence length="135" mass="14896">MTSPIPGPFGLDEGRLAELVDTFYARVRRDDQIGPLFNAAVEDWDEHLDRLTRFWSAVMLTSGRYKGSPMTAHRRHVAAITPAMFDRWLAIWSEVTEELMPAPAAAALQAKAANIAESLKLGLFFRLPPGATATA</sequence>
<protein>
    <submittedName>
        <fullName evidence="5">Preprotein translocase subunit TatC</fullName>
    </submittedName>
</protein>
<dbReference type="OrthoDB" id="25954at2"/>